<dbReference type="Pfam" id="PF03724">
    <property type="entry name" value="META"/>
    <property type="match status" value="1"/>
</dbReference>
<evidence type="ECO:0000256" key="1">
    <source>
        <dbReference type="SAM" id="SignalP"/>
    </source>
</evidence>
<keyword evidence="4" id="KW-1185">Reference proteome</keyword>
<accession>A0A7G5GPM6</accession>
<dbReference type="InterPro" id="IPR038670">
    <property type="entry name" value="HslJ-like_sf"/>
</dbReference>
<dbReference type="PANTHER" id="PTHR35535:SF2">
    <property type="entry name" value="DUF306 DOMAIN-CONTAINING PROTEIN"/>
    <property type="match status" value="1"/>
</dbReference>
<dbReference type="RefSeq" id="WP_182457932.1">
    <property type="nucleotide sequence ID" value="NZ_CP059732.1"/>
</dbReference>
<dbReference type="PROSITE" id="PS51257">
    <property type="entry name" value="PROKAR_LIPOPROTEIN"/>
    <property type="match status" value="1"/>
</dbReference>
<organism evidence="3 4">
    <name type="scientific">Spirosoma foliorum</name>
    <dbReference type="NCBI Taxonomy" id="2710596"/>
    <lineage>
        <taxon>Bacteria</taxon>
        <taxon>Pseudomonadati</taxon>
        <taxon>Bacteroidota</taxon>
        <taxon>Cytophagia</taxon>
        <taxon>Cytophagales</taxon>
        <taxon>Cytophagaceae</taxon>
        <taxon>Spirosoma</taxon>
    </lineage>
</organism>
<keyword evidence="1" id="KW-0732">Signal</keyword>
<dbReference type="InterPro" id="IPR053147">
    <property type="entry name" value="Hsp_HslJ-like"/>
</dbReference>
<dbReference type="KEGG" id="sfol:H3H32_22880"/>
<proteinExistence type="predicted"/>
<name>A0A7G5GPM6_9BACT</name>
<evidence type="ECO:0000313" key="3">
    <source>
        <dbReference type="EMBL" id="QMW00818.1"/>
    </source>
</evidence>
<evidence type="ECO:0000313" key="4">
    <source>
        <dbReference type="Proteomes" id="UP000515369"/>
    </source>
</evidence>
<sequence length="259" mass="28280">MRTLLFGLLLLTVACRRPSTQFAAMMTPVNQPTDYSRNLKAGDELVAMGSDPAWTLTINPSKGFLTFTTLTSDSLTTKAPEIQTDSEGVLRFSALIDSTQSGRINVLFRPDSCVDKLSGQRFDYRVEVDYRGKSYVGCGSSLRQLALLQDIWVLSSFQGNSISAGGSRNEVPRLEISLTEARVTGTTGCNRLSGTVRADTRQIVFGPLITTKMACMGEAGQFEPKFLQALSEPLAYRVGEGKLTLLRAGKVVMVFKKVD</sequence>
<dbReference type="AlphaFoldDB" id="A0A7G5GPM6"/>
<dbReference type="Gene3D" id="2.40.128.270">
    <property type="match status" value="1"/>
</dbReference>
<dbReference type="InterPro" id="IPR005184">
    <property type="entry name" value="DUF306_Meta_HslJ"/>
</dbReference>
<feature type="chain" id="PRO_5028987332" evidence="1">
    <location>
        <begin position="24"/>
        <end position="259"/>
    </location>
</feature>
<gene>
    <name evidence="3" type="ORF">H3H32_22880</name>
</gene>
<dbReference type="PANTHER" id="PTHR35535">
    <property type="entry name" value="HEAT SHOCK PROTEIN HSLJ"/>
    <property type="match status" value="1"/>
</dbReference>
<dbReference type="Proteomes" id="UP000515369">
    <property type="component" value="Chromosome"/>
</dbReference>
<feature type="domain" description="DUF306" evidence="2">
    <location>
        <begin position="149"/>
        <end position="256"/>
    </location>
</feature>
<dbReference type="EMBL" id="CP059732">
    <property type="protein sequence ID" value="QMW00818.1"/>
    <property type="molecule type" value="Genomic_DNA"/>
</dbReference>
<protein>
    <submittedName>
        <fullName evidence="3">META domain-containing protein</fullName>
    </submittedName>
</protein>
<evidence type="ECO:0000259" key="2">
    <source>
        <dbReference type="Pfam" id="PF03724"/>
    </source>
</evidence>
<feature type="signal peptide" evidence="1">
    <location>
        <begin position="1"/>
        <end position="23"/>
    </location>
</feature>
<reference evidence="3 4" key="1">
    <citation type="submission" date="2020-07" db="EMBL/GenBank/DDBJ databases">
        <title>Spirosoma foliorum sp. nov., isolated from the leaves on the Nejang mountain Korea, Republic of.</title>
        <authorList>
            <person name="Ho H."/>
            <person name="Lee Y.-J."/>
            <person name="Nurcahyanto D.-A."/>
            <person name="Kim S.-G."/>
        </authorList>
    </citation>
    <scope>NUCLEOTIDE SEQUENCE [LARGE SCALE GENOMIC DNA]</scope>
    <source>
        <strain evidence="3 4">PL0136</strain>
    </source>
</reference>